<evidence type="ECO:0000313" key="11">
    <source>
        <dbReference type="Proteomes" id="UP001549099"/>
    </source>
</evidence>
<dbReference type="InterPro" id="IPR023090">
    <property type="entry name" value="UPF0702_alpha/beta_dom_sf"/>
</dbReference>
<keyword evidence="3" id="KW-1003">Cell membrane</keyword>
<comment type="similarity">
    <text evidence="2">Belongs to the UPF0702 family.</text>
</comment>
<feature type="domain" description="YetF C-terminal" evidence="8">
    <location>
        <begin position="87"/>
        <end position="160"/>
    </location>
</feature>
<dbReference type="EMBL" id="JBEPLW010000002">
    <property type="protein sequence ID" value="MET3574557.1"/>
    <property type="molecule type" value="Genomic_DNA"/>
</dbReference>
<evidence type="ECO:0000259" key="9">
    <source>
        <dbReference type="Pfam" id="PF20730"/>
    </source>
</evidence>
<dbReference type="InterPro" id="IPR048454">
    <property type="entry name" value="YetF_N"/>
</dbReference>
<proteinExistence type="inferred from homology"/>
<feature type="domain" description="YetF-like N-terminal transmembrane" evidence="9">
    <location>
        <begin position="18"/>
        <end position="83"/>
    </location>
</feature>
<evidence type="ECO:0000256" key="1">
    <source>
        <dbReference type="ARBA" id="ARBA00004651"/>
    </source>
</evidence>
<dbReference type="Pfam" id="PF04239">
    <property type="entry name" value="DUF421"/>
    <property type="match status" value="1"/>
</dbReference>
<dbReference type="PANTHER" id="PTHR34582">
    <property type="entry name" value="UPF0702 TRANSMEMBRANE PROTEIN YCAP"/>
    <property type="match status" value="1"/>
</dbReference>
<evidence type="ECO:0000313" key="10">
    <source>
        <dbReference type="EMBL" id="MET3574557.1"/>
    </source>
</evidence>
<name>A0ABV2G8E4_9BACL</name>
<feature type="transmembrane region" description="Helical" evidence="7">
    <location>
        <begin position="41"/>
        <end position="58"/>
    </location>
</feature>
<gene>
    <name evidence="10" type="ORF">ABID49_000439</name>
</gene>
<comment type="caution">
    <text evidence="10">The sequence shown here is derived from an EMBL/GenBank/DDBJ whole genome shotgun (WGS) entry which is preliminary data.</text>
</comment>
<evidence type="ECO:0000256" key="3">
    <source>
        <dbReference type="ARBA" id="ARBA00022475"/>
    </source>
</evidence>
<comment type="subcellular location">
    <subcellularLocation>
        <location evidence="1">Cell membrane</location>
        <topology evidence="1">Multi-pass membrane protein</topology>
    </subcellularLocation>
</comment>
<dbReference type="RefSeq" id="WP_354194871.1">
    <property type="nucleotide sequence ID" value="NZ_JBEPLW010000002.1"/>
</dbReference>
<dbReference type="Gene3D" id="3.30.240.20">
    <property type="entry name" value="bsu07140 like domains"/>
    <property type="match status" value="1"/>
</dbReference>
<feature type="transmembrane region" description="Helical" evidence="7">
    <location>
        <begin position="12"/>
        <end position="29"/>
    </location>
</feature>
<sequence>MLFGSWSEIGRILLVGTLTYILLIAFMRISGKRTLSKMNIFDFVVTIGLGSVFATILLDKTLSLATGMTAIGLMLSLQYAVSWLTVRFDPVKRLVKASPVAVFYHGSFLKEQMEHARIDKSEILQNVREKGIASMDGVMAVVLETNGDLSVIQKSDKQNEDALQNVKGIPIHNEKSSGSQ</sequence>
<evidence type="ECO:0000256" key="4">
    <source>
        <dbReference type="ARBA" id="ARBA00022692"/>
    </source>
</evidence>
<feature type="transmembrane region" description="Helical" evidence="7">
    <location>
        <begin position="64"/>
        <end position="86"/>
    </location>
</feature>
<accession>A0ABV2G8E4</accession>
<keyword evidence="4 7" id="KW-0812">Transmembrane</keyword>
<keyword evidence="6 7" id="KW-0472">Membrane</keyword>
<dbReference type="Proteomes" id="UP001549099">
    <property type="component" value="Unassembled WGS sequence"/>
</dbReference>
<organism evidence="10 11">
    <name type="scientific">Bhargavaea ullalensis</name>
    <dbReference type="NCBI Taxonomy" id="1265685"/>
    <lineage>
        <taxon>Bacteria</taxon>
        <taxon>Bacillati</taxon>
        <taxon>Bacillota</taxon>
        <taxon>Bacilli</taxon>
        <taxon>Bacillales</taxon>
        <taxon>Caryophanaceae</taxon>
        <taxon>Bhargavaea</taxon>
    </lineage>
</organism>
<dbReference type="InterPro" id="IPR007353">
    <property type="entry name" value="DUF421"/>
</dbReference>
<keyword evidence="5 7" id="KW-1133">Transmembrane helix</keyword>
<evidence type="ECO:0000256" key="2">
    <source>
        <dbReference type="ARBA" id="ARBA00006448"/>
    </source>
</evidence>
<evidence type="ECO:0000259" key="8">
    <source>
        <dbReference type="Pfam" id="PF04239"/>
    </source>
</evidence>
<dbReference type="PANTHER" id="PTHR34582:SF6">
    <property type="entry name" value="UPF0702 TRANSMEMBRANE PROTEIN YCAP"/>
    <property type="match status" value="1"/>
</dbReference>
<evidence type="ECO:0000256" key="7">
    <source>
        <dbReference type="SAM" id="Phobius"/>
    </source>
</evidence>
<protein>
    <submittedName>
        <fullName evidence="10">Uncharacterized membrane protein YcaP (DUF421 family)</fullName>
    </submittedName>
</protein>
<keyword evidence="11" id="KW-1185">Reference proteome</keyword>
<evidence type="ECO:0000256" key="6">
    <source>
        <dbReference type="ARBA" id="ARBA00023136"/>
    </source>
</evidence>
<dbReference type="Pfam" id="PF20730">
    <property type="entry name" value="YetF_N"/>
    <property type="match status" value="1"/>
</dbReference>
<evidence type="ECO:0000256" key="5">
    <source>
        <dbReference type="ARBA" id="ARBA00022989"/>
    </source>
</evidence>
<reference evidence="10 11" key="1">
    <citation type="submission" date="2024-06" db="EMBL/GenBank/DDBJ databases">
        <title>Genomic Encyclopedia of Type Strains, Phase IV (KMG-IV): sequencing the most valuable type-strain genomes for metagenomic binning, comparative biology and taxonomic classification.</title>
        <authorList>
            <person name="Goeker M."/>
        </authorList>
    </citation>
    <scope>NUCLEOTIDE SEQUENCE [LARGE SCALE GENOMIC DNA]</scope>
    <source>
        <strain evidence="10 11">DSM 26128</strain>
    </source>
</reference>